<dbReference type="Proteomes" id="UP000694541">
    <property type="component" value="Unplaced"/>
</dbReference>
<reference evidence="4" key="2">
    <citation type="submission" date="2025-09" db="UniProtKB">
        <authorList>
            <consortium name="Ensembl"/>
        </authorList>
    </citation>
    <scope>IDENTIFICATION</scope>
</reference>
<name>A0A8B9MLK1_9AVES</name>
<dbReference type="GO" id="GO:0005829">
    <property type="term" value="C:cytosol"/>
    <property type="evidence" value="ECO:0007669"/>
    <property type="project" value="TreeGrafter"/>
</dbReference>
<feature type="domain" description="Ubiquitin-like" evidence="3">
    <location>
        <begin position="7"/>
        <end position="77"/>
    </location>
</feature>
<dbReference type="InterPro" id="IPR019956">
    <property type="entry name" value="Ubiquitin_dom"/>
</dbReference>
<dbReference type="PANTHER" id="PTHR10677:SF16">
    <property type="entry name" value="UBIQUILIN-1"/>
    <property type="match status" value="1"/>
</dbReference>
<evidence type="ECO:0000313" key="5">
    <source>
        <dbReference type="Proteomes" id="UP000694541"/>
    </source>
</evidence>
<dbReference type="PRINTS" id="PR00348">
    <property type="entry name" value="UBIQUITIN"/>
</dbReference>
<dbReference type="PROSITE" id="PS50053">
    <property type="entry name" value="UBIQUITIN_2"/>
    <property type="match status" value="1"/>
</dbReference>
<dbReference type="Gene3D" id="3.10.20.90">
    <property type="entry name" value="Phosphatidylinositol 3-kinase Catalytic Subunit, Chain A, domain 1"/>
    <property type="match status" value="1"/>
</dbReference>
<dbReference type="InterPro" id="IPR015496">
    <property type="entry name" value="Ubiquilin"/>
</dbReference>
<accession>A0A8B9MLK1</accession>
<reference evidence="4" key="1">
    <citation type="submission" date="2025-08" db="UniProtKB">
        <authorList>
            <consortium name="Ensembl"/>
        </authorList>
    </citation>
    <scope>IDENTIFICATION</scope>
</reference>
<dbReference type="SUPFAM" id="SSF54236">
    <property type="entry name" value="Ubiquitin-like"/>
    <property type="match status" value="1"/>
</dbReference>
<dbReference type="SMART" id="SM00213">
    <property type="entry name" value="UBQ"/>
    <property type="match status" value="1"/>
</dbReference>
<dbReference type="GO" id="GO:0031593">
    <property type="term" value="F:polyubiquitin modification-dependent protein binding"/>
    <property type="evidence" value="ECO:0007669"/>
    <property type="project" value="TreeGrafter"/>
</dbReference>
<sequence>MDSSNIIKITVKTLKQKEQFEVAQSSTVQELKEEVAKRFKTPPDLLVLIFAGKILKDQDTLSQHGVHSGVSIHVVIRINFTCLKGFIGRPCLNVVCVCREKTCQEKTPERENMLFLQVRN</sequence>
<dbReference type="FunFam" id="3.10.20.90:FF:000095">
    <property type="entry name" value="Ubiquilin 4"/>
    <property type="match status" value="1"/>
</dbReference>
<keyword evidence="5" id="KW-1185">Reference proteome</keyword>
<dbReference type="InterPro" id="IPR029071">
    <property type="entry name" value="Ubiquitin-like_domsf"/>
</dbReference>
<evidence type="ECO:0000313" key="4">
    <source>
        <dbReference type="Ensembl" id="ENSANIP00000009471.1"/>
    </source>
</evidence>
<dbReference type="GO" id="GO:0006511">
    <property type="term" value="P:ubiquitin-dependent protein catabolic process"/>
    <property type="evidence" value="ECO:0007669"/>
    <property type="project" value="TreeGrafter"/>
</dbReference>
<organism evidence="4 5">
    <name type="scientific">Accipiter nisus</name>
    <name type="common">Eurasian sparrowhawk</name>
    <dbReference type="NCBI Taxonomy" id="211598"/>
    <lineage>
        <taxon>Eukaryota</taxon>
        <taxon>Metazoa</taxon>
        <taxon>Chordata</taxon>
        <taxon>Craniata</taxon>
        <taxon>Vertebrata</taxon>
        <taxon>Euteleostomi</taxon>
        <taxon>Archelosauria</taxon>
        <taxon>Archosauria</taxon>
        <taxon>Dinosauria</taxon>
        <taxon>Saurischia</taxon>
        <taxon>Theropoda</taxon>
        <taxon>Coelurosauria</taxon>
        <taxon>Aves</taxon>
        <taxon>Neognathae</taxon>
        <taxon>Neoaves</taxon>
        <taxon>Telluraves</taxon>
        <taxon>Accipitrimorphae</taxon>
        <taxon>Accipitriformes</taxon>
        <taxon>Accipitridae</taxon>
        <taxon>Accipitrinae</taxon>
        <taxon>Accipiter</taxon>
    </lineage>
</organism>
<dbReference type="PANTHER" id="PTHR10677">
    <property type="entry name" value="UBIQUILIN"/>
    <property type="match status" value="1"/>
</dbReference>
<dbReference type="AlphaFoldDB" id="A0A8B9MLK1"/>
<evidence type="ECO:0000256" key="1">
    <source>
        <dbReference type="ARBA" id="ARBA00004496"/>
    </source>
</evidence>
<dbReference type="Pfam" id="PF00240">
    <property type="entry name" value="ubiquitin"/>
    <property type="match status" value="1"/>
</dbReference>
<keyword evidence="2" id="KW-0963">Cytoplasm</keyword>
<comment type="subcellular location">
    <subcellularLocation>
        <location evidence="1">Cytoplasm</location>
    </subcellularLocation>
</comment>
<dbReference type="InterPro" id="IPR000626">
    <property type="entry name" value="Ubiquitin-like_dom"/>
</dbReference>
<protein>
    <recommendedName>
        <fullName evidence="3">Ubiquitin-like domain-containing protein</fullName>
    </recommendedName>
</protein>
<evidence type="ECO:0000256" key="2">
    <source>
        <dbReference type="ARBA" id="ARBA00022490"/>
    </source>
</evidence>
<evidence type="ECO:0000259" key="3">
    <source>
        <dbReference type="PROSITE" id="PS50053"/>
    </source>
</evidence>
<dbReference type="Ensembl" id="ENSANIT00000009796.1">
    <property type="protein sequence ID" value="ENSANIP00000009471.1"/>
    <property type="gene ID" value="ENSANIG00000006298.1"/>
</dbReference>
<proteinExistence type="predicted"/>